<comment type="caution">
    <text evidence="2">The sequence shown here is derived from an EMBL/GenBank/DDBJ whole genome shotgun (WGS) entry which is preliminary data.</text>
</comment>
<feature type="transmembrane region" description="Helical" evidence="1">
    <location>
        <begin position="33"/>
        <end position="51"/>
    </location>
</feature>
<sequence length="63" mass="7212">MTRSPNLFFALATLILLTSAGLRFIDGANMRWAPSLMIFGFCFLAAGFVRYRRNQQENEQNHS</sequence>
<evidence type="ECO:0000313" key="3">
    <source>
        <dbReference type="Proteomes" id="UP000565521"/>
    </source>
</evidence>
<dbReference type="Proteomes" id="UP000565521">
    <property type="component" value="Unassembled WGS sequence"/>
</dbReference>
<proteinExistence type="predicted"/>
<reference evidence="2 3" key="1">
    <citation type="submission" date="2020-05" db="EMBL/GenBank/DDBJ databases">
        <title>Hymenobacter terrestris sp. nov. and Hymenobacter lapidiphilus sp. nov., isolated from regoliths in Antarctica.</title>
        <authorList>
            <person name="Sedlacek I."/>
            <person name="Pantucek R."/>
            <person name="Zeman M."/>
            <person name="Holochova P."/>
            <person name="Kralova S."/>
            <person name="Stankova E."/>
            <person name="Sedo O."/>
            <person name="Micenkova L."/>
            <person name="Svec P."/>
            <person name="Gupta V."/>
            <person name="Sood U."/>
            <person name="Korpole U.S."/>
            <person name="Lal R."/>
        </authorList>
    </citation>
    <scope>NUCLEOTIDE SEQUENCE [LARGE SCALE GENOMIC DNA]</scope>
    <source>
        <strain evidence="2 3">P5342</strain>
    </source>
</reference>
<gene>
    <name evidence="2" type="ORF">HW554_04040</name>
</gene>
<keyword evidence="1" id="KW-1133">Transmembrane helix</keyword>
<dbReference type="RefSeq" id="WP_176907067.1">
    <property type="nucleotide sequence ID" value="NZ_JABKAU010000005.1"/>
</dbReference>
<keyword evidence="1" id="KW-0472">Membrane</keyword>
<evidence type="ECO:0000313" key="2">
    <source>
        <dbReference type="EMBL" id="NVO30368.1"/>
    </source>
</evidence>
<dbReference type="EMBL" id="JABKAU010000005">
    <property type="protein sequence ID" value="NVO30368.1"/>
    <property type="molecule type" value="Genomic_DNA"/>
</dbReference>
<dbReference type="AlphaFoldDB" id="A0A7Y7PM82"/>
<name>A0A7Y7PM82_9BACT</name>
<keyword evidence="3" id="KW-1185">Reference proteome</keyword>
<organism evidence="2 3">
    <name type="scientific">Hymenobacter lapidiphilus</name>
    <dbReference type="NCBI Taxonomy" id="2608003"/>
    <lineage>
        <taxon>Bacteria</taxon>
        <taxon>Pseudomonadati</taxon>
        <taxon>Bacteroidota</taxon>
        <taxon>Cytophagia</taxon>
        <taxon>Cytophagales</taxon>
        <taxon>Hymenobacteraceae</taxon>
        <taxon>Hymenobacter</taxon>
    </lineage>
</organism>
<accession>A0A7Y7PM82</accession>
<evidence type="ECO:0000256" key="1">
    <source>
        <dbReference type="SAM" id="Phobius"/>
    </source>
</evidence>
<keyword evidence="1" id="KW-0812">Transmembrane</keyword>
<protein>
    <submittedName>
        <fullName evidence="2">Uncharacterized protein</fullName>
    </submittedName>
</protein>